<dbReference type="InterPro" id="IPR018289">
    <property type="entry name" value="MULE_transposase_dom"/>
</dbReference>
<feature type="domain" description="FLYWCH-type" evidence="5">
    <location>
        <begin position="5"/>
        <end position="64"/>
    </location>
</feature>
<dbReference type="GeneID" id="126891041"/>
<evidence type="ECO:0000256" key="4">
    <source>
        <dbReference type="SAM" id="Phobius"/>
    </source>
</evidence>
<dbReference type="PANTHER" id="PTHR47160">
    <property type="entry name" value="PUTATIVE-RELATED"/>
    <property type="match status" value="1"/>
</dbReference>
<evidence type="ECO:0000313" key="7">
    <source>
        <dbReference type="EnsemblMetazoa" id="XP_050516177.1"/>
    </source>
</evidence>
<name>A0ABM5L157_DIAVI</name>
<feature type="transmembrane region" description="Helical" evidence="4">
    <location>
        <begin position="200"/>
        <end position="223"/>
    </location>
</feature>
<proteinExistence type="predicted"/>
<evidence type="ECO:0000259" key="6">
    <source>
        <dbReference type="Pfam" id="PF10551"/>
    </source>
</evidence>
<keyword evidence="8" id="KW-1185">Reference proteome</keyword>
<reference evidence="7" key="1">
    <citation type="submission" date="2025-05" db="UniProtKB">
        <authorList>
            <consortium name="EnsemblMetazoa"/>
        </authorList>
    </citation>
    <scope>IDENTIFICATION</scope>
</reference>
<evidence type="ECO:0000256" key="1">
    <source>
        <dbReference type="ARBA" id="ARBA00022723"/>
    </source>
</evidence>
<dbReference type="PANTHER" id="PTHR47160:SF10">
    <property type="entry name" value="MULE TRANSPOSASE DOMAIN-CONTAINING PROTEIN"/>
    <property type="match status" value="1"/>
</dbReference>
<feature type="domain" description="MULE transposase" evidence="6">
    <location>
        <begin position="188"/>
        <end position="281"/>
    </location>
</feature>
<accession>A0ABM5L157</accession>
<dbReference type="Pfam" id="PF04500">
    <property type="entry name" value="FLYWCH"/>
    <property type="match status" value="1"/>
</dbReference>
<evidence type="ECO:0000259" key="5">
    <source>
        <dbReference type="Pfam" id="PF04500"/>
    </source>
</evidence>
<dbReference type="Pfam" id="PF10551">
    <property type="entry name" value="MULE"/>
    <property type="match status" value="1"/>
</dbReference>
<evidence type="ECO:0000256" key="3">
    <source>
        <dbReference type="ARBA" id="ARBA00022833"/>
    </source>
</evidence>
<evidence type="ECO:0000256" key="2">
    <source>
        <dbReference type="ARBA" id="ARBA00022771"/>
    </source>
</evidence>
<keyword evidence="2" id="KW-0863">Zinc-finger</keyword>
<keyword evidence="4" id="KW-1133">Transmembrane helix</keyword>
<evidence type="ECO:0000313" key="8">
    <source>
        <dbReference type="Proteomes" id="UP001652700"/>
    </source>
</evidence>
<keyword evidence="4" id="KW-0472">Membrane</keyword>
<keyword evidence="1" id="KW-0479">Metal-binding</keyword>
<dbReference type="Proteomes" id="UP001652700">
    <property type="component" value="Unplaced"/>
</dbReference>
<evidence type="ECO:0008006" key="9">
    <source>
        <dbReference type="Google" id="ProtNLM"/>
    </source>
</evidence>
<protein>
    <recommendedName>
        <fullName evidence="9">MULE transposase domain-containing protein</fullName>
    </recommendedName>
</protein>
<dbReference type="Gene3D" id="2.20.25.240">
    <property type="match status" value="1"/>
</dbReference>
<sequence>MENQVKSKRGGSKFIHDGFAYVFDKASKADNTLKFYRCEQKDRCKARIHVQNNAVIKFLNDHSHEPTPAKIEVDAAKTKIKQLSESSREPTVQVINQCIDNLSQAAQASMPDQCALRKIVRRKRHEVLAPPPAPASAVDLVLPERYTTIDAHGENEQFLLADNGPREDRILIFGRRSNLRYLQQAENLYVDGTFKSAPPLFAQVYIILASVYGGVIPILYGLLPNKRRQTYGEFFRMVKDVAPDFKPMRIFCDFEIAAILAIQEQLAESAISGCFFHLSQNLQRHMAQLGLRSQYNNEADFAVHVKMILSLAFVPIDRIDDALDHLYATLPLEIQELLNHFEDNYVGRPNRRGGGRRQPLFPPEIWNLYQRVRDGVDRTNNHAEAANRRIQNELGMDHPTIWKFIDALKKIQAGRDVFLERLIAGNEPPSKLKKYIQADQRIESLVLDYENRNLNDFLRGIAYNFEMRQN</sequence>
<dbReference type="InterPro" id="IPR007588">
    <property type="entry name" value="Znf_FLYWCH"/>
</dbReference>
<dbReference type="RefSeq" id="XP_050516177.1">
    <property type="nucleotide sequence ID" value="XM_050660220.1"/>
</dbReference>
<organism evidence="7 8">
    <name type="scientific">Diabrotica virgifera virgifera</name>
    <name type="common">western corn rootworm</name>
    <dbReference type="NCBI Taxonomy" id="50390"/>
    <lineage>
        <taxon>Eukaryota</taxon>
        <taxon>Metazoa</taxon>
        <taxon>Ecdysozoa</taxon>
        <taxon>Arthropoda</taxon>
        <taxon>Hexapoda</taxon>
        <taxon>Insecta</taxon>
        <taxon>Pterygota</taxon>
        <taxon>Neoptera</taxon>
        <taxon>Endopterygota</taxon>
        <taxon>Coleoptera</taxon>
        <taxon>Polyphaga</taxon>
        <taxon>Cucujiformia</taxon>
        <taxon>Chrysomeloidea</taxon>
        <taxon>Chrysomelidae</taxon>
        <taxon>Galerucinae</taxon>
        <taxon>Diabroticina</taxon>
        <taxon>Diabroticites</taxon>
        <taxon>Diabrotica</taxon>
    </lineage>
</organism>
<keyword evidence="3" id="KW-0862">Zinc</keyword>
<keyword evidence="4" id="KW-0812">Transmembrane</keyword>
<dbReference type="EnsemblMetazoa" id="XM_050660220.1">
    <property type="protein sequence ID" value="XP_050516177.1"/>
    <property type="gene ID" value="LOC126891041"/>
</dbReference>